<dbReference type="SUPFAM" id="SSF53098">
    <property type="entry name" value="Ribonuclease H-like"/>
    <property type="match status" value="1"/>
</dbReference>
<evidence type="ECO:0000256" key="5">
    <source>
        <dbReference type="ARBA" id="ARBA00022723"/>
    </source>
</evidence>
<comment type="similarity">
    <text evidence="2">Belongs to the RNase H family.</text>
</comment>
<dbReference type="EMBL" id="VIIS01000319">
    <property type="protein sequence ID" value="KAF0310320.1"/>
    <property type="molecule type" value="Genomic_DNA"/>
</dbReference>
<dbReference type="PANTHER" id="PTHR10642">
    <property type="entry name" value="RIBONUCLEASE H1"/>
    <property type="match status" value="1"/>
</dbReference>
<dbReference type="GO" id="GO:0003676">
    <property type="term" value="F:nucleic acid binding"/>
    <property type="evidence" value="ECO:0007669"/>
    <property type="project" value="InterPro"/>
</dbReference>
<gene>
    <name evidence="10" type="primary">rnhA_34</name>
    <name evidence="10" type="ORF">FJT64_018656</name>
</gene>
<dbReference type="InterPro" id="IPR012337">
    <property type="entry name" value="RNaseH-like_sf"/>
</dbReference>
<dbReference type="PROSITE" id="PS50879">
    <property type="entry name" value="RNASE_H_1"/>
    <property type="match status" value="1"/>
</dbReference>
<evidence type="ECO:0000313" key="10">
    <source>
        <dbReference type="EMBL" id="KAF0310320.1"/>
    </source>
</evidence>
<dbReference type="GO" id="GO:0004523">
    <property type="term" value="F:RNA-DNA hybrid ribonuclease activity"/>
    <property type="evidence" value="ECO:0007669"/>
    <property type="project" value="UniProtKB-EC"/>
</dbReference>
<dbReference type="InterPro" id="IPR036397">
    <property type="entry name" value="RNaseH_sf"/>
</dbReference>
<keyword evidence="4" id="KW-0540">Nuclease</keyword>
<feature type="region of interest" description="Disordered" evidence="8">
    <location>
        <begin position="78"/>
        <end position="104"/>
    </location>
</feature>
<keyword evidence="7" id="KW-0378">Hydrolase</keyword>
<dbReference type="Pfam" id="PF00075">
    <property type="entry name" value="RNase_H"/>
    <property type="match status" value="1"/>
</dbReference>
<sequence>MSGVAPTTLEQLEVAQRQACRIITGCLRSTPAPALEREADVMPFAIRRRQLTAAATQRHLRDLPGDPLQPVLTATRPRQRLHRDRGWADTGLSTSSDAGLGDLPREPVLVVPRTPPWESAAGGVTISSAVARPTKRTDPPDKRLEAAQETLAGLPPADYTVFTDGSATDGVENGGAGAVVFRGAAELERIRTPAGRWTSSYRAELTALDSALASLLRGAEGPAPREVRICTDSQSALRRLAEGPAAQTDVLADRVWQRLLDLADRGTHTSLQWVPGHAGLPGNELADEIAREAANLEQHDVPIDLPSAKARLRRHAHREWEQRLQPTRYALQNGVRRPPTAERLGLSRRECVEVARLRTGHSLMLREYRHRIGLEDDPTCPECGLEDETLTHLLTDCPARADARRRIFGEDEPEIKEALGDPTKLVELLRRLGRL</sequence>
<proteinExistence type="inferred from homology"/>
<dbReference type="GO" id="GO:0046872">
    <property type="term" value="F:metal ion binding"/>
    <property type="evidence" value="ECO:0007669"/>
    <property type="project" value="UniProtKB-KW"/>
</dbReference>
<evidence type="ECO:0000256" key="6">
    <source>
        <dbReference type="ARBA" id="ARBA00022759"/>
    </source>
</evidence>
<protein>
    <recommendedName>
        <fullName evidence="3">ribonuclease H</fullName>
        <ecNumber evidence="3">3.1.26.4</ecNumber>
    </recommendedName>
</protein>
<keyword evidence="6" id="KW-0255">Endonuclease</keyword>
<organism evidence="10 11">
    <name type="scientific">Amphibalanus amphitrite</name>
    <name type="common">Striped barnacle</name>
    <name type="synonym">Balanus amphitrite</name>
    <dbReference type="NCBI Taxonomy" id="1232801"/>
    <lineage>
        <taxon>Eukaryota</taxon>
        <taxon>Metazoa</taxon>
        <taxon>Ecdysozoa</taxon>
        <taxon>Arthropoda</taxon>
        <taxon>Crustacea</taxon>
        <taxon>Multicrustacea</taxon>
        <taxon>Cirripedia</taxon>
        <taxon>Thoracica</taxon>
        <taxon>Thoracicalcarea</taxon>
        <taxon>Balanomorpha</taxon>
        <taxon>Balanoidea</taxon>
        <taxon>Balanidae</taxon>
        <taxon>Amphibalaninae</taxon>
        <taxon>Amphibalanus</taxon>
    </lineage>
</organism>
<comment type="catalytic activity">
    <reaction evidence="1">
        <text>Endonucleolytic cleavage to 5'-phosphomonoester.</text>
        <dbReference type="EC" id="3.1.26.4"/>
    </reaction>
</comment>
<dbReference type="PANTHER" id="PTHR10642:SF26">
    <property type="entry name" value="RIBONUCLEASE H1"/>
    <property type="match status" value="1"/>
</dbReference>
<keyword evidence="5" id="KW-0479">Metal-binding</keyword>
<dbReference type="GO" id="GO:0043137">
    <property type="term" value="P:DNA replication, removal of RNA primer"/>
    <property type="evidence" value="ECO:0007669"/>
    <property type="project" value="TreeGrafter"/>
</dbReference>
<dbReference type="InterPro" id="IPR050092">
    <property type="entry name" value="RNase_H"/>
</dbReference>
<keyword evidence="11" id="KW-1185">Reference proteome</keyword>
<dbReference type="InterPro" id="IPR002156">
    <property type="entry name" value="RNaseH_domain"/>
</dbReference>
<evidence type="ECO:0000256" key="7">
    <source>
        <dbReference type="ARBA" id="ARBA00022801"/>
    </source>
</evidence>
<dbReference type="EC" id="3.1.26.4" evidence="3"/>
<feature type="domain" description="RNase H type-1" evidence="9">
    <location>
        <begin position="155"/>
        <end position="295"/>
    </location>
</feature>
<evidence type="ECO:0000256" key="4">
    <source>
        <dbReference type="ARBA" id="ARBA00022722"/>
    </source>
</evidence>
<comment type="caution">
    <text evidence="10">The sequence shown here is derived from an EMBL/GenBank/DDBJ whole genome shotgun (WGS) entry which is preliminary data.</text>
</comment>
<name>A0A6A4X2J9_AMPAM</name>
<dbReference type="OrthoDB" id="409048at2759"/>
<evidence type="ECO:0000256" key="8">
    <source>
        <dbReference type="SAM" id="MobiDB-lite"/>
    </source>
</evidence>
<dbReference type="CDD" id="cd09276">
    <property type="entry name" value="Rnase_HI_RT_non_LTR"/>
    <property type="match status" value="1"/>
</dbReference>
<accession>A0A6A4X2J9</accession>
<dbReference type="AlphaFoldDB" id="A0A6A4X2J9"/>
<dbReference type="Gene3D" id="3.30.420.10">
    <property type="entry name" value="Ribonuclease H-like superfamily/Ribonuclease H"/>
    <property type="match status" value="1"/>
</dbReference>
<evidence type="ECO:0000259" key="9">
    <source>
        <dbReference type="PROSITE" id="PS50879"/>
    </source>
</evidence>
<evidence type="ECO:0000256" key="3">
    <source>
        <dbReference type="ARBA" id="ARBA00012180"/>
    </source>
</evidence>
<evidence type="ECO:0000313" key="11">
    <source>
        <dbReference type="Proteomes" id="UP000440578"/>
    </source>
</evidence>
<dbReference type="Proteomes" id="UP000440578">
    <property type="component" value="Unassembled WGS sequence"/>
</dbReference>
<reference evidence="10 11" key="1">
    <citation type="submission" date="2019-07" db="EMBL/GenBank/DDBJ databases">
        <title>Draft genome assembly of a fouling barnacle, Amphibalanus amphitrite (Darwin, 1854): The first reference genome for Thecostraca.</title>
        <authorList>
            <person name="Kim W."/>
        </authorList>
    </citation>
    <scope>NUCLEOTIDE SEQUENCE [LARGE SCALE GENOMIC DNA]</scope>
    <source>
        <strain evidence="10">SNU_AA5</strain>
        <tissue evidence="10">Soma without cirri and trophi</tissue>
    </source>
</reference>
<evidence type="ECO:0000256" key="1">
    <source>
        <dbReference type="ARBA" id="ARBA00000077"/>
    </source>
</evidence>
<evidence type="ECO:0000256" key="2">
    <source>
        <dbReference type="ARBA" id="ARBA00005300"/>
    </source>
</evidence>